<evidence type="ECO:0000256" key="11">
    <source>
        <dbReference type="ARBA" id="ARBA00030193"/>
    </source>
</evidence>
<dbReference type="Gene3D" id="3.20.20.20">
    <property type="entry name" value="Dihydropteroate synthase-like"/>
    <property type="match status" value="1"/>
</dbReference>
<protein>
    <recommendedName>
        <fullName evidence="6">Dihydropteroate synthase</fullName>
        <ecNumber evidence="5">2.5.1.15</ecNumber>
    </recommendedName>
    <alternativeName>
        <fullName evidence="11">Dihydropteroate pyrophosphorylase</fullName>
    </alternativeName>
</protein>
<evidence type="ECO:0000256" key="2">
    <source>
        <dbReference type="ARBA" id="ARBA00001946"/>
    </source>
</evidence>
<dbReference type="InterPro" id="IPR006390">
    <property type="entry name" value="DHP_synth_dom"/>
</dbReference>
<evidence type="ECO:0000256" key="5">
    <source>
        <dbReference type="ARBA" id="ARBA00012458"/>
    </source>
</evidence>
<evidence type="ECO:0000313" key="13">
    <source>
        <dbReference type="EMBL" id="MCT8389977.1"/>
    </source>
</evidence>
<dbReference type="NCBIfam" id="TIGR01496">
    <property type="entry name" value="DHPS"/>
    <property type="match status" value="1"/>
</dbReference>
<proteinExistence type="inferred from homology"/>
<evidence type="ECO:0000256" key="6">
    <source>
        <dbReference type="ARBA" id="ARBA00016919"/>
    </source>
</evidence>
<dbReference type="GO" id="GO:0004156">
    <property type="term" value="F:dihydropteroate synthase activity"/>
    <property type="evidence" value="ECO:0007669"/>
    <property type="project" value="UniProtKB-EC"/>
</dbReference>
<comment type="cofactor">
    <cofactor evidence="2">
        <name>Mg(2+)</name>
        <dbReference type="ChEBI" id="CHEBI:18420"/>
    </cofactor>
</comment>
<evidence type="ECO:0000256" key="8">
    <source>
        <dbReference type="ARBA" id="ARBA00022723"/>
    </source>
</evidence>
<comment type="similarity">
    <text evidence="4">Belongs to the DHPS family.</text>
</comment>
<evidence type="ECO:0000256" key="4">
    <source>
        <dbReference type="ARBA" id="ARBA00009503"/>
    </source>
</evidence>
<feature type="domain" description="Pterin-binding" evidence="12">
    <location>
        <begin position="93"/>
        <end position="346"/>
    </location>
</feature>
<comment type="pathway">
    <text evidence="3">Cofactor biosynthesis; tetrahydrofolate biosynthesis; 7,8-dihydrofolate from 2-amino-4-hydroxy-6-hydroxymethyl-7,8-dihydropteridine diphosphate and 4-aminobenzoate: step 1/2.</text>
</comment>
<dbReference type="PANTHER" id="PTHR20941:SF1">
    <property type="entry name" value="FOLIC ACID SYNTHESIS PROTEIN FOL1"/>
    <property type="match status" value="1"/>
</dbReference>
<dbReference type="RefSeq" id="WP_261657518.1">
    <property type="nucleotide sequence ID" value="NZ_QVOV01000010.1"/>
</dbReference>
<dbReference type="InterPro" id="IPR000489">
    <property type="entry name" value="Pterin-binding_dom"/>
</dbReference>
<comment type="catalytic activity">
    <reaction evidence="1">
        <text>(7,8-dihydropterin-6-yl)methyl diphosphate + 4-aminobenzoate = 7,8-dihydropteroate + diphosphate</text>
        <dbReference type="Rhea" id="RHEA:19949"/>
        <dbReference type="ChEBI" id="CHEBI:17836"/>
        <dbReference type="ChEBI" id="CHEBI:17839"/>
        <dbReference type="ChEBI" id="CHEBI:33019"/>
        <dbReference type="ChEBI" id="CHEBI:72950"/>
        <dbReference type="EC" id="2.5.1.15"/>
    </reaction>
</comment>
<evidence type="ECO:0000256" key="3">
    <source>
        <dbReference type="ARBA" id="ARBA00004763"/>
    </source>
</evidence>
<name>A0ABT2P175_9LACO</name>
<dbReference type="PROSITE" id="PS50972">
    <property type="entry name" value="PTERIN_BINDING"/>
    <property type="match status" value="1"/>
</dbReference>
<comment type="caution">
    <text evidence="13">The sequence shown here is derived from an EMBL/GenBank/DDBJ whole genome shotgun (WGS) entry which is preliminary data.</text>
</comment>
<evidence type="ECO:0000259" key="12">
    <source>
        <dbReference type="PROSITE" id="PS50972"/>
    </source>
</evidence>
<accession>A0ABT2P175</accession>
<evidence type="ECO:0000313" key="14">
    <source>
        <dbReference type="Proteomes" id="UP001525857"/>
    </source>
</evidence>
<evidence type="ECO:0000256" key="9">
    <source>
        <dbReference type="ARBA" id="ARBA00022842"/>
    </source>
</evidence>
<evidence type="ECO:0000256" key="1">
    <source>
        <dbReference type="ARBA" id="ARBA00000012"/>
    </source>
</evidence>
<dbReference type="PANTHER" id="PTHR20941">
    <property type="entry name" value="FOLATE SYNTHESIS PROTEINS"/>
    <property type="match status" value="1"/>
</dbReference>
<keyword evidence="14" id="KW-1185">Reference proteome</keyword>
<keyword evidence="7 13" id="KW-0808">Transferase</keyword>
<sequence length="358" mass="39344">MHFEQITTENPVLAQMMVRGEGAAWRITSRTVEAQQVLAEYSAIPLTAETYWLSRGAIVGLYERTASPELKQWLVATDRLWVVNGKTLHDADGMIYGVLNVSPESFYNGDQVADVATMVARAGEMLAKGADVIEVGGQTTKPGFEAAGLELTPTAEIDRIAPVITGIKAQYPEAIIAVDTYKYDVMVRAVALGVDIINDVNGFLDDPRKARFLADQQVGLLTMWNPRGETVQNLQAEMHAWFEDNLAQLTAAGIDRQRIALDPGVGYAKNSDVTQDLAMMNTIGHLQDLQRPVMTAVSNKGWAKFLLGLPKLARADVSLVAATEMFQRGARILRVHDVQSAKEMTQVVRAIAKSFWQK</sequence>
<keyword evidence="10" id="KW-0289">Folate biosynthesis</keyword>
<dbReference type="SUPFAM" id="SSF51717">
    <property type="entry name" value="Dihydropteroate synthetase-like"/>
    <property type="match status" value="1"/>
</dbReference>
<organism evidence="13 14">
    <name type="scientific">Leuconostoc holzapfelii</name>
    <dbReference type="NCBI Taxonomy" id="434464"/>
    <lineage>
        <taxon>Bacteria</taxon>
        <taxon>Bacillati</taxon>
        <taxon>Bacillota</taxon>
        <taxon>Bacilli</taxon>
        <taxon>Lactobacillales</taxon>
        <taxon>Lactobacillaceae</taxon>
        <taxon>Leuconostoc</taxon>
    </lineage>
</organism>
<dbReference type="Pfam" id="PF00809">
    <property type="entry name" value="Pterin_bind"/>
    <property type="match status" value="1"/>
</dbReference>
<dbReference type="InterPro" id="IPR011005">
    <property type="entry name" value="Dihydropteroate_synth-like_sf"/>
</dbReference>
<dbReference type="EMBL" id="QVOV01000010">
    <property type="protein sequence ID" value="MCT8389977.1"/>
    <property type="molecule type" value="Genomic_DNA"/>
</dbReference>
<reference evidence="13 14" key="1">
    <citation type="submission" date="2018-08" db="EMBL/GenBank/DDBJ databases">
        <title>Draft genome sequences of Leuconostoc spp. and Weissella spp. with biocontrol potential.</title>
        <authorList>
            <person name="Lo R."/>
            <person name="Ho V.T.T."/>
            <person name="Turner M.S."/>
        </authorList>
    </citation>
    <scope>NUCLEOTIDE SEQUENCE [LARGE SCALE GENOMIC DNA]</scope>
    <source>
        <strain evidence="13 14">733</strain>
    </source>
</reference>
<gene>
    <name evidence="13" type="primary">folP</name>
    <name evidence="13" type="ORF">D0501_07835</name>
</gene>
<keyword evidence="9" id="KW-0460">Magnesium</keyword>
<dbReference type="EC" id="2.5.1.15" evidence="5"/>
<evidence type="ECO:0000256" key="10">
    <source>
        <dbReference type="ARBA" id="ARBA00022909"/>
    </source>
</evidence>
<keyword evidence="8" id="KW-0479">Metal-binding</keyword>
<dbReference type="Proteomes" id="UP001525857">
    <property type="component" value="Unassembled WGS sequence"/>
</dbReference>
<dbReference type="InterPro" id="IPR045031">
    <property type="entry name" value="DHP_synth-like"/>
</dbReference>
<evidence type="ECO:0000256" key="7">
    <source>
        <dbReference type="ARBA" id="ARBA00022679"/>
    </source>
</evidence>